<gene>
    <name evidence="2" type="ORF">HYG85_12870</name>
</gene>
<dbReference type="InterPro" id="IPR029058">
    <property type="entry name" value="AB_hydrolase_fold"/>
</dbReference>
<keyword evidence="2" id="KW-0378">Hydrolase</keyword>
<accession>A0A8J8MBA3</accession>
<dbReference type="InterPro" id="IPR050266">
    <property type="entry name" value="AB_hydrolase_sf"/>
</dbReference>
<dbReference type="KEGG" id="vgu:HYG85_12870"/>
<name>A0A8J8MBA3_9FIRM</name>
<dbReference type="SUPFAM" id="SSF53474">
    <property type="entry name" value="alpha/beta-Hydrolases"/>
    <property type="match status" value="1"/>
</dbReference>
<evidence type="ECO:0000313" key="3">
    <source>
        <dbReference type="Proteomes" id="UP000677305"/>
    </source>
</evidence>
<organism evidence="2 3">
    <name type="scientific">Vallitalea guaymasensis</name>
    <dbReference type="NCBI Taxonomy" id="1185412"/>
    <lineage>
        <taxon>Bacteria</taxon>
        <taxon>Bacillati</taxon>
        <taxon>Bacillota</taxon>
        <taxon>Clostridia</taxon>
        <taxon>Lachnospirales</taxon>
        <taxon>Vallitaleaceae</taxon>
        <taxon>Vallitalea</taxon>
    </lineage>
</organism>
<dbReference type="Pfam" id="PF00561">
    <property type="entry name" value="Abhydrolase_1"/>
    <property type="match status" value="1"/>
</dbReference>
<keyword evidence="3" id="KW-1185">Reference proteome</keyword>
<sequence>MIDTNIKAEYEKYDALMPIQHAHIDNKDFPYRYYKNISPAKNVTLVFLAGGTGLADSFFLLFSSFADKYNLLTFNYPKGFNTNAKLADAFAAFLKQLDIHNVYLVGQSYGGLFAQVMAKRHPESLKGLILSGTCSMYNDLTYNGIANITKFINPKKLKKNLRKDRLVPNILLPPFLKLVFKKVSSGYKTTQDFSSVIDLLKESITKEYWYHMDLLLGDLMNEYGTHKPVDFKTFQNEVMLIFSEQDTFFCDELRDALIRLMPKSTVVHNIDGGHLALIVNPENYINMINTFIYERN</sequence>
<dbReference type="Proteomes" id="UP000677305">
    <property type="component" value="Chromosome"/>
</dbReference>
<dbReference type="EMBL" id="CP058561">
    <property type="protein sequence ID" value="QUH29748.1"/>
    <property type="molecule type" value="Genomic_DNA"/>
</dbReference>
<dbReference type="AlphaFoldDB" id="A0A8J8MBA3"/>
<dbReference type="GO" id="GO:0046464">
    <property type="term" value="P:acylglycerol catabolic process"/>
    <property type="evidence" value="ECO:0007669"/>
    <property type="project" value="TreeGrafter"/>
</dbReference>
<protein>
    <submittedName>
        <fullName evidence="2">Alpha/beta hydrolase</fullName>
    </submittedName>
</protein>
<dbReference type="PANTHER" id="PTHR43798">
    <property type="entry name" value="MONOACYLGLYCEROL LIPASE"/>
    <property type="match status" value="1"/>
</dbReference>
<dbReference type="GO" id="GO:0047372">
    <property type="term" value="F:monoacylglycerol lipase activity"/>
    <property type="evidence" value="ECO:0007669"/>
    <property type="project" value="TreeGrafter"/>
</dbReference>
<dbReference type="Gene3D" id="3.40.50.1820">
    <property type="entry name" value="alpha/beta hydrolase"/>
    <property type="match status" value="1"/>
</dbReference>
<feature type="domain" description="AB hydrolase-1" evidence="1">
    <location>
        <begin position="45"/>
        <end position="281"/>
    </location>
</feature>
<proteinExistence type="predicted"/>
<dbReference type="GO" id="GO:0016020">
    <property type="term" value="C:membrane"/>
    <property type="evidence" value="ECO:0007669"/>
    <property type="project" value="TreeGrafter"/>
</dbReference>
<dbReference type="PANTHER" id="PTHR43798:SF33">
    <property type="entry name" value="HYDROLASE, PUTATIVE (AFU_ORTHOLOGUE AFUA_2G14860)-RELATED"/>
    <property type="match status" value="1"/>
</dbReference>
<reference evidence="2 3" key="1">
    <citation type="submission" date="2020-07" db="EMBL/GenBank/DDBJ databases">
        <title>Vallitalea guaymasensis genome.</title>
        <authorList>
            <person name="Postec A."/>
        </authorList>
    </citation>
    <scope>NUCLEOTIDE SEQUENCE [LARGE SCALE GENOMIC DNA]</scope>
    <source>
        <strain evidence="2 3">Ra1766G1</strain>
    </source>
</reference>
<evidence type="ECO:0000313" key="2">
    <source>
        <dbReference type="EMBL" id="QUH29748.1"/>
    </source>
</evidence>
<dbReference type="InterPro" id="IPR000073">
    <property type="entry name" value="AB_hydrolase_1"/>
</dbReference>
<dbReference type="RefSeq" id="WP_212690006.1">
    <property type="nucleotide sequence ID" value="NZ_CP058561.1"/>
</dbReference>
<evidence type="ECO:0000259" key="1">
    <source>
        <dbReference type="Pfam" id="PF00561"/>
    </source>
</evidence>